<proteinExistence type="predicted"/>
<reference evidence="1 2" key="1">
    <citation type="submission" date="2023-07" db="EMBL/GenBank/DDBJ databases">
        <title>Sorghum-associated microbial communities from plants grown in Nebraska, USA.</title>
        <authorList>
            <person name="Schachtman D."/>
        </authorList>
    </citation>
    <scope>NUCLEOTIDE SEQUENCE [LARGE SCALE GENOMIC DNA]</scope>
    <source>
        <strain evidence="1 2">DS1001</strain>
    </source>
</reference>
<protein>
    <submittedName>
        <fullName evidence="1">Uncharacterized protein</fullName>
    </submittedName>
</protein>
<evidence type="ECO:0000313" key="1">
    <source>
        <dbReference type="EMBL" id="MDQ0144623.1"/>
    </source>
</evidence>
<name>A0AAJ1SRY6_9MICC</name>
<keyword evidence="2" id="KW-1185">Reference proteome</keyword>
<evidence type="ECO:0000313" key="2">
    <source>
        <dbReference type="Proteomes" id="UP001239267"/>
    </source>
</evidence>
<accession>A0AAJ1SRY6</accession>
<sequence>MASEKAPEHQAPAHSLRSSRRFAQLTLNSAMVTELIALGQMASATLAGYDRCSC</sequence>
<dbReference type="Proteomes" id="UP001239267">
    <property type="component" value="Unassembled WGS sequence"/>
</dbReference>
<gene>
    <name evidence="1" type="ORF">J2T23_000497</name>
</gene>
<comment type="caution">
    <text evidence="1">The sequence shown here is derived from an EMBL/GenBank/DDBJ whole genome shotgun (WGS) entry which is preliminary data.</text>
</comment>
<dbReference type="EMBL" id="JAUSTB010000001">
    <property type="protein sequence ID" value="MDQ0144623.1"/>
    <property type="molecule type" value="Genomic_DNA"/>
</dbReference>
<dbReference type="AlphaFoldDB" id="A0AAJ1SRY6"/>
<organism evidence="1 2">
    <name type="scientific">Pseudarthrobacter niigatensis</name>
    <dbReference type="NCBI Taxonomy" id="369935"/>
    <lineage>
        <taxon>Bacteria</taxon>
        <taxon>Bacillati</taxon>
        <taxon>Actinomycetota</taxon>
        <taxon>Actinomycetes</taxon>
        <taxon>Micrococcales</taxon>
        <taxon>Micrococcaceae</taxon>
        <taxon>Pseudarthrobacter</taxon>
    </lineage>
</organism>